<keyword evidence="2" id="KW-0472">Membrane</keyword>
<feature type="transmembrane region" description="Helical" evidence="2">
    <location>
        <begin position="12"/>
        <end position="30"/>
    </location>
</feature>
<dbReference type="Gene3D" id="2.120.10.30">
    <property type="entry name" value="TolB, C-terminal domain"/>
    <property type="match status" value="2"/>
</dbReference>
<reference evidence="4" key="1">
    <citation type="submission" date="2017-09" db="EMBL/GenBank/DDBJ databases">
        <title>Depth-based differentiation of microbial function through sediment-hosted aquifers and enrichment of novel symbionts in the deep terrestrial subsurface.</title>
        <authorList>
            <person name="Probst A.J."/>
            <person name="Ladd B."/>
            <person name="Jarett J.K."/>
            <person name="Geller-Mcgrath D.E."/>
            <person name="Sieber C.M.K."/>
            <person name="Emerson J.B."/>
            <person name="Anantharaman K."/>
            <person name="Thomas B.C."/>
            <person name="Malmstrom R."/>
            <person name="Stieglmeier M."/>
            <person name="Klingl A."/>
            <person name="Woyke T."/>
            <person name="Ryan C.M."/>
            <person name="Banfield J.F."/>
        </authorList>
    </citation>
    <scope>NUCLEOTIDE SEQUENCE [LARGE SCALE GENOMIC DNA]</scope>
</reference>
<protein>
    <submittedName>
        <fullName evidence="3">Uncharacterized protein</fullName>
    </submittedName>
</protein>
<dbReference type="SUPFAM" id="SSF82171">
    <property type="entry name" value="DPP6 N-terminal domain-like"/>
    <property type="match status" value="1"/>
</dbReference>
<evidence type="ECO:0000256" key="2">
    <source>
        <dbReference type="SAM" id="Phobius"/>
    </source>
</evidence>
<gene>
    <name evidence="3" type="ORF">COY32_02280</name>
</gene>
<keyword evidence="2" id="KW-1133">Transmembrane helix</keyword>
<dbReference type="Proteomes" id="UP000228920">
    <property type="component" value="Unassembled WGS sequence"/>
</dbReference>
<name>A0A2M7TK44_UNCKA</name>
<dbReference type="InterPro" id="IPR011042">
    <property type="entry name" value="6-blade_b-propeller_TolB-like"/>
</dbReference>
<accession>A0A2M7TK44</accession>
<dbReference type="PANTHER" id="PTHR36842">
    <property type="entry name" value="PROTEIN TOLB HOMOLOG"/>
    <property type="match status" value="1"/>
</dbReference>
<evidence type="ECO:0000256" key="1">
    <source>
        <dbReference type="ARBA" id="ARBA00009820"/>
    </source>
</evidence>
<evidence type="ECO:0000313" key="3">
    <source>
        <dbReference type="EMBL" id="PIZ47062.1"/>
    </source>
</evidence>
<dbReference type="EMBL" id="PFNL01000066">
    <property type="protein sequence ID" value="PIZ47062.1"/>
    <property type="molecule type" value="Genomic_DNA"/>
</dbReference>
<feature type="transmembrane region" description="Helical" evidence="2">
    <location>
        <begin position="641"/>
        <end position="660"/>
    </location>
</feature>
<comment type="similarity">
    <text evidence="1">Belongs to the TolB family.</text>
</comment>
<dbReference type="PANTHER" id="PTHR36842:SF1">
    <property type="entry name" value="PROTEIN TOLB"/>
    <property type="match status" value="1"/>
</dbReference>
<dbReference type="Pfam" id="PF07676">
    <property type="entry name" value="PD40"/>
    <property type="match status" value="2"/>
</dbReference>
<dbReference type="AlphaFoldDB" id="A0A2M7TK44"/>
<comment type="caution">
    <text evidence="3">The sequence shown here is derived from an EMBL/GenBank/DDBJ whole genome shotgun (WGS) entry which is preliminary data.</text>
</comment>
<dbReference type="InterPro" id="IPR011659">
    <property type="entry name" value="WD40"/>
</dbReference>
<sequence length="664" mass="70178">MSGRNSIRATIKIGFIFGIIFTFGFIGSYFPTFTVTTTRFTRASVATGGTEGNGASTKSSIDADGVNVVFASSATNLVANDTNSAKDIFLHNTVTGQTSLVSEGTSDTQSNGDSDAPVISSDGEWVVFHSYATNLTVDADTNDAADVFLYEVATQAITRISNDTLGANADGHSFNPVIDENGDYVIFQTDATDLFASDTNNKSDIVMYDVVLDTITLISKDTTAAASDGNSMNPAVSADGRKIAYSSVATDLVATDTNAYSDIFYYDVDAGTTILVSKANDGTQGNERSYFPTISANGRYVGFESDATNLLANSMDTNSVADVFVYDTVTNTISRVSIASGGIQSNGTSGGSIDFPNISMSEDGTYVVFRSAATNLVTSDTNGFIDVFMYNRQSNITTRVSQQLDGTQFNNVSYYPVITRTGTYVAFYSYASNVVVGDSNGVGDVFVFNKDAVLATPTPTATPTPLATPTPSPTPIPEIATGSFSVNTTSPSETSISTTVGTVYVRCERVSTAGTITVKVFQTPPGQKQWYQTFLKTNFDLSSTGLVCETMTVCLPYTEAQVTNESLVETQLRMFHYKDSAWHDVTTYVNSGDNSICGAPGSLSPFAVGVQSITPTPTSAAGVLTATPTPSSLPNSGTQNLTSLFTIFLSLLVGTGYVIVKKSV</sequence>
<evidence type="ECO:0000313" key="4">
    <source>
        <dbReference type="Proteomes" id="UP000228920"/>
    </source>
</evidence>
<proteinExistence type="inferred from homology"/>
<organism evidence="3 4">
    <name type="scientific">candidate division WWE3 bacterium CG_4_10_14_0_2_um_filter_41_14</name>
    <dbReference type="NCBI Taxonomy" id="1975072"/>
    <lineage>
        <taxon>Bacteria</taxon>
        <taxon>Katanobacteria</taxon>
    </lineage>
</organism>
<keyword evidence="2" id="KW-0812">Transmembrane</keyword>